<dbReference type="EMBL" id="VRMN01000001">
    <property type="protein sequence ID" value="KAA8500075.1"/>
    <property type="molecule type" value="Genomic_DNA"/>
</dbReference>
<dbReference type="GO" id="GO:0005739">
    <property type="term" value="C:mitochondrion"/>
    <property type="evidence" value="ECO:0007669"/>
    <property type="project" value="GOC"/>
</dbReference>
<dbReference type="GO" id="GO:0006122">
    <property type="term" value="P:mitochondrial electron transport, ubiquinol to cytochrome c"/>
    <property type="evidence" value="ECO:0007669"/>
    <property type="project" value="InterPro"/>
</dbReference>
<dbReference type="InterPro" id="IPR036656">
    <property type="entry name" value="QCR9_sf"/>
</dbReference>
<dbReference type="Gene3D" id="1.20.5.260">
    <property type="entry name" value="Cytochrome b-c1 complex subunit 9"/>
    <property type="match status" value="1"/>
</dbReference>
<organism evidence="1 2">
    <name type="scientific">Porphyridium purpureum</name>
    <name type="common">Red alga</name>
    <name type="synonym">Porphyridium cruentum</name>
    <dbReference type="NCBI Taxonomy" id="35688"/>
    <lineage>
        <taxon>Eukaryota</taxon>
        <taxon>Rhodophyta</taxon>
        <taxon>Bangiophyceae</taxon>
        <taxon>Porphyridiales</taxon>
        <taxon>Porphyridiaceae</taxon>
        <taxon>Porphyridium</taxon>
    </lineage>
</organism>
<dbReference type="OrthoDB" id="44067at2759"/>
<dbReference type="AlphaFoldDB" id="A0A5J4Z9S1"/>
<sequence length="102" mass="11393">MASEAPRSRVGKPTGMVAFRNGMYNMFMRRNSTYMTMVILAGWAGSTLWTRTARSVKKQSRACDTLRLSQAAAGTRVFCVVWQNAQHARPRSEISLLSDFAS</sequence>
<dbReference type="SUPFAM" id="SSF81514">
    <property type="entry name" value="Subunit X (non-heme 7 kDa protein) of cytochrome bc1 complex (Ubiquinol-cytochrome c reductase)"/>
    <property type="match status" value="1"/>
</dbReference>
<protein>
    <submittedName>
        <fullName evidence="1">Uncharacterized protein</fullName>
    </submittedName>
</protein>
<proteinExistence type="predicted"/>
<comment type="caution">
    <text evidence="1">The sequence shown here is derived from an EMBL/GenBank/DDBJ whole genome shotgun (WGS) entry which is preliminary data.</text>
</comment>
<accession>A0A5J4Z9S1</accession>
<keyword evidence="2" id="KW-1185">Reference proteome</keyword>
<dbReference type="Proteomes" id="UP000324585">
    <property type="component" value="Unassembled WGS sequence"/>
</dbReference>
<gene>
    <name evidence="1" type="ORF">FVE85_7660</name>
</gene>
<evidence type="ECO:0000313" key="2">
    <source>
        <dbReference type="Proteomes" id="UP000324585"/>
    </source>
</evidence>
<reference evidence="2" key="1">
    <citation type="journal article" date="2019" name="Nat. Commun.">
        <title>Expansion of phycobilisome linker gene families in mesophilic red algae.</title>
        <authorList>
            <person name="Lee J."/>
            <person name="Kim D."/>
            <person name="Bhattacharya D."/>
            <person name="Yoon H.S."/>
        </authorList>
    </citation>
    <scope>NUCLEOTIDE SEQUENCE [LARGE SCALE GENOMIC DNA]</scope>
    <source>
        <strain evidence="2">CCMP 1328</strain>
    </source>
</reference>
<name>A0A5J4Z9S1_PORPP</name>
<dbReference type="GO" id="GO:0045275">
    <property type="term" value="C:respiratory chain complex III"/>
    <property type="evidence" value="ECO:0007669"/>
    <property type="project" value="InterPro"/>
</dbReference>
<evidence type="ECO:0000313" key="1">
    <source>
        <dbReference type="EMBL" id="KAA8500075.1"/>
    </source>
</evidence>